<feature type="region of interest" description="Disordered" evidence="1">
    <location>
        <begin position="1"/>
        <end position="22"/>
    </location>
</feature>
<reference evidence="3" key="1">
    <citation type="submission" date="2017-09" db="EMBL/GenBank/DDBJ databases">
        <title>Depth-based differentiation of microbial function through sediment-hosted aquifers and enrichment of novel symbionts in the deep terrestrial subsurface.</title>
        <authorList>
            <person name="Probst A.J."/>
            <person name="Ladd B."/>
            <person name="Jarett J.K."/>
            <person name="Geller-Mcgrath D.E."/>
            <person name="Sieber C.M.K."/>
            <person name="Emerson J.B."/>
            <person name="Anantharaman K."/>
            <person name="Thomas B.C."/>
            <person name="Malmstrom R."/>
            <person name="Stieglmeier M."/>
            <person name="Klingl A."/>
            <person name="Woyke T."/>
            <person name="Ryan C.M."/>
            <person name="Banfield J.F."/>
        </authorList>
    </citation>
    <scope>NUCLEOTIDE SEQUENCE [LARGE SCALE GENOMIC DNA]</scope>
</reference>
<dbReference type="AlphaFoldDB" id="A0A2H0VEW4"/>
<dbReference type="EMBL" id="PFAJ01000005">
    <property type="protein sequence ID" value="PIR97654.1"/>
    <property type="molecule type" value="Genomic_DNA"/>
</dbReference>
<evidence type="ECO:0000313" key="2">
    <source>
        <dbReference type="EMBL" id="PIR97654.1"/>
    </source>
</evidence>
<evidence type="ECO:0000313" key="3">
    <source>
        <dbReference type="Proteomes" id="UP000230557"/>
    </source>
</evidence>
<sequence>MKEEERKGKLLNEDGIPNHSRCGREIRTEDSLAEGFGLCMTCRIPRRLSDIPSAHKESGSTALPETGQQLI</sequence>
<proteinExistence type="predicted"/>
<comment type="caution">
    <text evidence="2">The sequence shown here is derived from an EMBL/GenBank/DDBJ whole genome shotgun (WGS) entry which is preliminary data.</text>
</comment>
<feature type="region of interest" description="Disordered" evidence="1">
    <location>
        <begin position="52"/>
        <end position="71"/>
    </location>
</feature>
<name>A0A2H0VEW4_9BACT</name>
<evidence type="ECO:0000256" key="1">
    <source>
        <dbReference type="SAM" id="MobiDB-lite"/>
    </source>
</evidence>
<feature type="compositionally biased region" description="Polar residues" evidence="1">
    <location>
        <begin position="59"/>
        <end position="71"/>
    </location>
</feature>
<gene>
    <name evidence="2" type="ORF">COT91_00320</name>
</gene>
<feature type="compositionally biased region" description="Basic and acidic residues" evidence="1">
    <location>
        <begin position="1"/>
        <end position="12"/>
    </location>
</feature>
<protein>
    <submittedName>
        <fullName evidence="2">Uncharacterized protein</fullName>
    </submittedName>
</protein>
<accession>A0A2H0VEW4</accession>
<dbReference type="Proteomes" id="UP000230557">
    <property type="component" value="Unassembled WGS sequence"/>
</dbReference>
<organism evidence="2 3">
    <name type="scientific">Candidatus Doudnabacteria bacterium CG10_big_fil_rev_8_21_14_0_10_41_10</name>
    <dbReference type="NCBI Taxonomy" id="1974551"/>
    <lineage>
        <taxon>Bacteria</taxon>
        <taxon>Candidatus Doudnaibacteriota</taxon>
    </lineage>
</organism>